<name>A0A1W0XBM1_HYPEX</name>
<evidence type="ECO:0000256" key="1">
    <source>
        <dbReference type="ARBA" id="ARBA00004651"/>
    </source>
</evidence>
<evidence type="ECO:0000256" key="3">
    <source>
        <dbReference type="ARBA" id="ARBA00022692"/>
    </source>
</evidence>
<evidence type="ECO:0000256" key="9">
    <source>
        <dbReference type="SAM" id="Phobius"/>
    </source>
</evidence>
<dbReference type="GO" id="GO:0004930">
    <property type="term" value="F:G protein-coupled receptor activity"/>
    <property type="evidence" value="ECO:0007669"/>
    <property type="project" value="UniProtKB-KW"/>
</dbReference>
<evidence type="ECO:0000313" key="11">
    <source>
        <dbReference type="EMBL" id="OQV24903.1"/>
    </source>
</evidence>
<dbReference type="InterPro" id="IPR017452">
    <property type="entry name" value="GPCR_Rhodpsn_7TM"/>
</dbReference>
<comment type="caution">
    <text evidence="11">The sequence shown here is derived from an EMBL/GenBank/DDBJ whole genome shotgun (WGS) entry which is preliminary data.</text>
</comment>
<feature type="domain" description="G-protein coupled receptors family 1 profile" evidence="10">
    <location>
        <begin position="52"/>
        <end position="317"/>
    </location>
</feature>
<accession>A0A1W0XBM1</accession>
<dbReference type="PANTHER" id="PTHR24249">
    <property type="entry name" value="HISTAMINE RECEPTOR-RELATED G-PROTEIN COUPLED RECEPTOR"/>
    <property type="match status" value="1"/>
</dbReference>
<dbReference type="InterPro" id="IPR050569">
    <property type="entry name" value="TAAR"/>
</dbReference>
<dbReference type="SUPFAM" id="SSF81321">
    <property type="entry name" value="Family A G protein-coupled receptor-like"/>
    <property type="match status" value="1"/>
</dbReference>
<dbReference type="CDD" id="cd00637">
    <property type="entry name" value="7tm_classA_rhodopsin-like"/>
    <property type="match status" value="1"/>
</dbReference>
<dbReference type="Proteomes" id="UP000192578">
    <property type="component" value="Unassembled WGS sequence"/>
</dbReference>
<feature type="transmembrane region" description="Helical" evidence="9">
    <location>
        <begin position="41"/>
        <end position="61"/>
    </location>
</feature>
<sequence length="349" mass="37692">MNVSTSKNGTFAFDPYCVVQYNASAVRGFSPDPVVYSFQSISGAFCCFGVFANLLLLAVVLRSAQLRKGAGVVIAHLFIVQTVNCALILPTAIARVAAASVADGPMNCGFCRLQVVVQVAFNTIVNWSEALLAVNRLVAIFFPLHFNTFNRHSVQYAMLGLCWFSTAILTVPPAFGLLAGTKMTVLGTCAFVNRSAAFSGLLSFNAYCPLALVALAAVVIIGRITFRVDRFSTRASPHAIAAVPVNSPNNTVAVPSSMSERQKRTTKMLCMSFAFSLVCQLPLYLIPLTGLSVGFPELVLCFWILTTVQFAVTPVIFLIMNKDYTHSAEMLYARVRGQSVAPLLESTLN</sequence>
<keyword evidence="5" id="KW-0297">G-protein coupled receptor</keyword>
<dbReference type="Gene3D" id="1.20.1070.10">
    <property type="entry name" value="Rhodopsin 7-helix transmembrane proteins"/>
    <property type="match status" value="1"/>
</dbReference>
<evidence type="ECO:0000256" key="4">
    <source>
        <dbReference type="ARBA" id="ARBA00022989"/>
    </source>
</evidence>
<gene>
    <name evidence="11" type="ORF">BV898_01485</name>
</gene>
<dbReference type="InterPro" id="IPR000276">
    <property type="entry name" value="GPCR_Rhodpsn"/>
</dbReference>
<comment type="subcellular location">
    <subcellularLocation>
        <location evidence="1">Cell membrane</location>
        <topology evidence="1">Multi-pass membrane protein</topology>
    </subcellularLocation>
</comment>
<evidence type="ECO:0000256" key="5">
    <source>
        <dbReference type="ARBA" id="ARBA00023040"/>
    </source>
</evidence>
<dbReference type="EMBL" id="MTYJ01000005">
    <property type="protein sequence ID" value="OQV24903.1"/>
    <property type="molecule type" value="Genomic_DNA"/>
</dbReference>
<dbReference type="Pfam" id="PF00001">
    <property type="entry name" value="7tm_1"/>
    <property type="match status" value="1"/>
</dbReference>
<feature type="transmembrane region" description="Helical" evidence="9">
    <location>
        <begin position="298"/>
        <end position="320"/>
    </location>
</feature>
<evidence type="ECO:0000256" key="6">
    <source>
        <dbReference type="ARBA" id="ARBA00023136"/>
    </source>
</evidence>
<feature type="transmembrane region" description="Helical" evidence="9">
    <location>
        <begin position="268"/>
        <end position="286"/>
    </location>
</feature>
<protein>
    <recommendedName>
        <fullName evidence="10">G-protein coupled receptors family 1 profile domain-containing protein</fullName>
    </recommendedName>
</protein>
<dbReference type="AlphaFoldDB" id="A0A1W0XBM1"/>
<keyword evidence="7" id="KW-0675">Receptor</keyword>
<keyword evidence="8" id="KW-0807">Transducer</keyword>
<evidence type="ECO:0000313" key="12">
    <source>
        <dbReference type="Proteomes" id="UP000192578"/>
    </source>
</evidence>
<keyword evidence="6 9" id="KW-0472">Membrane</keyword>
<evidence type="ECO:0000256" key="7">
    <source>
        <dbReference type="ARBA" id="ARBA00023170"/>
    </source>
</evidence>
<feature type="transmembrane region" description="Helical" evidence="9">
    <location>
        <begin position="73"/>
        <end position="97"/>
    </location>
</feature>
<feature type="transmembrane region" description="Helical" evidence="9">
    <location>
        <begin position="204"/>
        <end position="226"/>
    </location>
</feature>
<proteinExistence type="predicted"/>
<evidence type="ECO:0000256" key="2">
    <source>
        <dbReference type="ARBA" id="ARBA00022475"/>
    </source>
</evidence>
<keyword evidence="12" id="KW-1185">Reference proteome</keyword>
<evidence type="ECO:0000256" key="8">
    <source>
        <dbReference type="ARBA" id="ARBA00023224"/>
    </source>
</evidence>
<feature type="transmembrane region" description="Helical" evidence="9">
    <location>
        <begin position="156"/>
        <end position="175"/>
    </location>
</feature>
<feature type="transmembrane region" description="Helical" evidence="9">
    <location>
        <begin position="124"/>
        <end position="144"/>
    </location>
</feature>
<organism evidence="11 12">
    <name type="scientific">Hypsibius exemplaris</name>
    <name type="common">Freshwater tardigrade</name>
    <dbReference type="NCBI Taxonomy" id="2072580"/>
    <lineage>
        <taxon>Eukaryota</taxon>
        <taxon>Metazoa</taxon>
        <taxon>Ecdysozoa</taxon>
        <taxon>Tardigrada</taxon>
        <taxon>Eutardigrada</taxon>
        <taxon>Parachela</taxon>
        <taxon>Hypsibioidea</taxon>
        <taxon>Hypsibiidae</taxon>
        <taxon>Hypsibius</taxon>
    </lineage>
</organism>
<keyword evidence="2" id="KW-1003">Cell membrane</keyword>
<reference evidence="12" key="1">
    <citation type="submission" date="2017-01" db="EMBL/GenBank/DDBJ databases">
        <title>Comparative genomics of anhydrobiosis in the tardigrade Hypsibius dujardini.</title>
        <authorList>
            <person name="Yoshida Y."/>
            <person name="Koutsovoulos G."/>
            <person name="Laetsch D."/>
            <person name="Stevens L."/>
            <person name="Kumar S."/>
            <person name="Horikawa D."/>
            <person name="Ishino K."/>
            <person name="Komine S."/>
            <person name="Tomita M."/>
            <person name="Blaxter M."/>
            <person name="Arakawa K."/>
        </authorList>
    </citation>
    <scope>NUCLEOTIDE SEQUENCE [LARGE SCALE GENOMIC DNA]</scope>
    <source>
        <strain evidence="12">Z151</strain>
    </source>
</reference>
<dbReference type="PROSITE" id="PS50262">
    <property type="entry name" value="G_PROTEIN_RECEP_F1_2"/>
    <property type="match status" value="1"/>
</dbReference>
<dbReference type="GO" id="GO:0005886">
    <property type="term" value="C:plasma membrane"/>
    <property type="evidence" value="ECO:0007669"/>
    <property type="project" value="UniProtKB-SubCell"/>
</dbReference>
<keyword evidence="3 9" id="KW-0812">Transmembrane</keyword>
<evidence type="ECO:0000259" key="10">
    <source>
        <dbReference type="PROSITE" id="PS50262"/>
    </source>
</evidence>
<keyword evidence="4 9" id="KW-1133">Transmembrane helix</keyword>